<evidence type="ECO:0000256" key="4">
    <source>
        <dbReference type="ARBA" id="ARBA00022692"/>
    </source>
</evidence>
<evidence type="ECO:0000313" key="11">
    <source>
        <dbReference type="Proteomes" id="UP000675781"/>
    </source>
</evidence>
<evidence type="ECO:0000256" key="3">
    <source>
        <dbReference type="ARBA" id="ARBA00022475"/>
    </source>
</evidence>
<keyword evidence="5 7" id="KW-1133">Transmembrane helix</keyword>
<dbReference type="AlphaFoldDB" id="A0A941IKP5"/>
<keyword evidence="4 7" id="KW-0812">Transmembrane</keyword>
<evidence type="ECO:0000313" key="10">
    <source>
        <dbReference type="EMBL" id="MBR7832080.1"/>
    </source>
</evidence>
<dbReference type="PANTHER" id="PTHR43227:SF11">
    <property type="entry name" value="BLL4140 PROTEIN"/>
    <property type="match status" value="1"/>
</dbReference>
<dbReference type="CDD" id="cd06261">
    <property type="entry name" value="TM_PBP2"/>
    <property type="match status" value="1"/>
</dbReference>
<dbReference type="GO" id="GO:0005886">
    <property type="term" value="C:plasma membrane"/>
    <property type="evidence" value="ECO:0007669"/>
    <property type="project" value="UniProtKB-SubCell"/>
</dbReference>
<reference evidence="10" key="1">
    <citation type="submission" date="2021-04" db="EMBL/GenBank/DDBJ databases">
        <title>Genome based classification of Actinospica acidithermotolerans sp. nov., an actinobacterium isolated from an Indonesian hot spring.</title>
        <authorList>
            <person name="Kusuma A.B."/>
            <person name="Putra K.E."/>
            <person name="Nafisah S."/>
            <person name="Loh J."/>
            <person name="Nouioui I."/>
            <person name="Goodfellow M."/>
        </authorList>
    </citation>
    <scope>NUCLEOTIDE SEQUENCE</scope>
    <source>
        <strain evidence="10">CSCA 57</strain>
    </source>
</reference>
<protein>
    <submittedName>
        <fullName evidence="10">Sugar ABC transporter permease</fullName>
    </submittedName>
</protein>
<dbReference type="Pfam" id="PF00528">
    <property type="entry name" value="BPD_transp_1"/>
    <property type="match status" value="1"/>
</dbReference>
<feature type="compositionally biased region" description="Basic and acidic residues" evidence="8">
    <location>
        <begin position="14"/>
        <end position="27"/>
    </location>
</feature>
<feature type="transmembrane region" description="Helical" evidence="7">
    <location>
        <begin position="232"/>
        <end position="257"/>
    </location>
</feature>
<dbReference type="EMBL" id="JAGSOG010000006">
    <property type="protein sequence ID" value="MBR7832080.1"/>
    <property type="molecule type" value="Genomic_DNA"/>
</dbReference>
<evidence type="ECO:0000256" key="1">
    <source>
        <dbReference type="ARBA" id="ARBA00004651"/>
    </source>
</evidence>
<dbReference type="Gene3D" id="1.10.3720.10">
    <property type="entry name" value="MetI-like"/>
    <property type="match status" value="1"/>
</dbReference>
<gene>
    <name evidence="10" type="ORF">KDL01_02350</name>
</gene>
<feature type="region of interest" description="Disordered" evidence="8">
    <location>
        <begin position="1"/>
        <end position="27"/>
    </location>
</feature>
<evidence type="ECO:0000256" key="2">
    <source>
        <dbReference type="ARBA" id="ARBA00022448"/>
    </source>
</evidence>
<feature type="transmembrane region" description="Helical" evidence="7">
    <location>
        <begin position="289"/>
        <end position="310"/>
    </location>
</feature>
<accession>A0A941IKP5</accession>
<evidence type="ECO:0000256" key="8">
    <source>
        <dbReference type="SAM" id="MobiDB-lite"/>
    </source>
</evidence>
<sequence length="321" mass="35899">MTAQVTQSPRIGRARGDSLRRARRSEGPLERQHRRTFWPFAAPALLFYLVLFIAPIAFAAYTSFYKWDGLSPMSNRGLNNYRILWRDPVFHTALTNTLKILIVGGVVTFVIALGLTMILREMNRGLFARSVLFFPTLVNAMVFGIAAGFLFSPSGPVDQVLHALGWQTPPQWLSTENIFPMVMGTLIWTSTGFYTAIIMAGVDQIPQYLYEAAELDGCNAWQRFRHVTLPMAWEVISVCAVLWTVSSVNIFQLILVFGGSNSNLPPADSWNTALYVYGEAFPQSSAPELGLATAAAMVALLLVAVITILLRRLMRRERIEY</sequence>
<name>A0A941IKP5_9ACTN</name>
<dbReference type="InterPro" id="IPR035906">
    <property type="entry name" value="MetI-like_sf"/>
</dbReference>
<feature type="transmembrane region" description="Helical" evidence="7">
    <location>
        <begin position="131"/>
        <end position="151"/>
    </location>
</feature>
<comment type="subcellular location">
    <subcellularLocation>
        <location evidence="1 7">Cell membrane</location>
        <topology evidence="1 7">Multi-pass membrane protein</topology>
    </subcellularLocation>
</comment>
<evidence type="ECO:0000256" key="6">
    <source>
        <dbReference type="ARBA" id="ARBA00023136"/>
    </source>
</evidence>
<proteinExistence type="inferred from homology"/>
<keyword evidence="2 7" id="KW-0813">Transport</keyword>
<dbReference type="GO" id="GO:0055085">
    <property type="term" value="P:transmembrane transport"/>
    <property type="evidence" value="ECO:0007669"/>
    <property type="project" value="InterPro"/>
</dbReference>
<keyword evidence="6 7" id="KW-0472">Membrane</keyword>
<feature type="transmembrane region" description="Helical" evidence="7">
    <location>
        <begin position="100"/>
        <end position="119"/>
    </location>
</feature>
<comment type="similarity">
    <text evidence="7">Belongs to the binding-protein-dependent transport system permease family.</text>
</comment>
<evidence type="ECO:0000256" key="5">
    <source>
        <dbReference type="ARBA" id="ARBA00022989"/>
    </source>
</evidence>
<dbReference type="PROSITE" id="PS50928">
    <property type="entry name" value="ABC_TM1"/>
    <property type="match status" value="1"/>
</dbReference>
<keyword evidence="11" id="KW-1185">Reference proteome</keyword>
<feature type="transmembrane region" description="Helical" evidence="7">
    <location>
        <begin position="40"/>
        <end position="64"/>
    </location>
</feature>
<keyword evidence="3" id="KW-1003">Cell membrane</keyword>
<dbReference type="RefSeq" id="WP_212526618.1">
    <property type="nucleotide sequence ID" value="NZ_JAGSOG010000006.1"/>
</dbReference>
<dbReference type="InterPro" id="IPR050809">
    <property type="entry name" value="UgpAE/MalFG_permease"/>
</dbReference>
<feature type="transmembrane region" description="Helical" evidence="7">
    <location>
        <begin position="178"/>
        <end position="202"/>
    </location>
</feature>
<organism evidence="10 11">
    <name type="scientific">Actinospica durhamensis</name>
    <dbReference type="NCBI Taxonomy" id="1508375"/>
    <lineage>
        <taxon>Bacteria</taxon>
        <taxon>Bacillati</taxon>
        <taxon>Actinomycetota</taxon>
        <taxon>Actinomycetes</taxon>
        <taxon>Catenulisporales</taxon>
        <taxon>Actinospicaceae</taxon>
        <taxon>Actinospica</taxon>
    </lineage>
</organism>
<dbReference type="SUPFAM" id="SSF161098">
    <property type="entry name" value="MetI-like"/>
    <property type="match status" value="1"/>
</dbReference>
<feature type="domain" description="ABC transmembrane type-1" evidence="9">
    <location>
        <begin position="94"/>
        <end position="310"/>
    </location>
</feature>
<evidence type="ECO:0000256" key="7">
    <source>
        <dbReference type="RuleBase" id="RU363032"/>
    </source>
</evidence>
<dbReference type="InterPro" id="IPR000515">
    <property type="entry name" value="MetI-like"/>
</dbReference>
<comment type="caution">
    <text evidence="10">The sequence shown here is derived from an EMBL/GenBank/DDBJ whole genome shotgun (WGS) entry which is preliminary data.</text>
</comment>
<evidence type="ECO:0000259" key="9">
    <source>
        <dbReference type="PROSITE" id="PS50928"/>
    </source>
</evidence>
<dbReference type="Proteomes" id="UP000675781">
    <property type="component" value="Unassembled WGS sequence"/>
</dbReference>
<dbReference type="PANTHER" id="PTHR43227">
    <property type="entry name" value="BLL4140 PROTEIN"/>
    <property type="match status" value="1"/>
</dbReference>